<feature type="domain" description="Sulfotransferase" evidence="4">
    <location>
        <begin position="246"/>
        <end position="443"/>
    </location>
</feature>
<dbReference type="InterPro" id="IPR011990">
    <property type="entry name" value="TPR-like_helical_dom_sf"/>
</dbReference>
<evidence type="ECO:0000313" key="5">
    <source>
        <dbReference type="EMBL" id="AFZ36256.1"/>
    </source>
</evidence>
<organism evidence="5 6">
    <name type="scientific">Stanieria cyanosphaera (strain ATCC 29371 / PCC 7437)</name>
    <dbReference type="NCBI Taxonomy" id="111780"/>
    <lineage>
        <taxon>Bacteria</taxon>
        <taxon>Bacillati</taxon>
        <taxon>Cyanobacteriota</taxon>
        <taxon>Cyanophyceae</taxon>
        <taxon>Pleurocapsales</taxon>
        <taxon>Dermocarpellaceae</taxon>
        <taxon>Stanieria</taxon>
    </lineage>
</organism>
<dbReference type="Pfam" id="PF00685">
    <property type="entry name" value="Sulfotransfer_1"/>
    <property type="match status" value="1"/>
</dbReference>
<evidence type="ECO:0000256" key="3">
    <source>
        <dbReference type="PROSITE-ProRule" id="PRU00339"/>
    </source>
</evidence>
<dbReference type="Pfam" id="PF13176">
    <property type="entry name" value="TPR_7"/>
    <property type="match status" value="1"/>
</dbReference>
<dbReference type="EMBL" id="CP003653">
    <property type="protein sequence ID" value="AFZ36256.1"/>
    <property type="molecule type" value="Genomic_DNA"/>
</dbReference>
<dbReference type="RefSeq" id="WP_015193924.1">
    <property type="nucleotide sequence ID" value="NC_019748.1"/>
</dbReference>
<evidence type="ECO:0000313" key="6">
    <source>
        <dbReference type="Proteomes" id="UP000010473"/>
    </source>
</evidence>
<dbReference type="GO" id="GO:0008146">
    <property type="term" value="F:sulfotransferase activity"/>
    <property type="evidence" value="ECO:0007669"/>
    <property type="project" value="InterPro"/>
</dbReference>
<keyword evidence="2" id="KW-0325">Glycoprotein</keyword>
<dbReference type="SMART" id="SM00028">
    <property type="entry name" value="TPR"/>
    <property type="match status" value="5"/>
</dbReference>
<dbReference type="PANTHER" id="PTHR10605:SF56">
    <property type="entry name" value="BIFUNCTIONAL HEPARAN SULFATE N-DEACETYLASE_N-SULFOTRANSFERASE"/>
    <property type="match status" value="1"/>
</dbReference>
<feature type="repeat" description="TPR" evidence="3">
    <location>
        <begin position="122"/>
        <end position="155"/>
    </location>
</feature>
<dbReference type="Gene3D" id="3.40.50.300">
    <property type="entry name" value="P-loop containing nucleotide triphosphate hydrolases"/>
    <property type="match status" value="1"/>
</dbReference>
<dbReference type="Pfam" id="PF12895">
    <property type="entry name" value="ANAPC3"/>
    <property type="match status" value="1"/>
</dbReference>
<dbReference type="InterPro" id="IPR027417">
    <property type="entry name" value="P-loop_NTPase"/>
</dbReference>
<sequence length="489" mass="57063">MKDLQLGTTLEQQGNLEEAVFAYRRAVKTEPKSAQAHHLLAKALTKKGYWQEAINYYHKTVELEPKLFPSCQELGKYLIKLNHQEKAINLYQKIGETLAKKNLFQDAIAIYEQAVELDLDQKWFYLYIGDIYNRQGNSLAAIDAYLKAIEIAPEFWQPHDRLLIKVQREKLAPELLERMIEPYQEVIRKRPDYLLGYSNLGDILTKLGRLDQAISCYQNASYRQNLKLKPKFIEQAWDAGKRGQEPKFVIIGSMRCGTTSLYEYLTFHPQFVPALKKEVKFFNFNFEAGKEWYLAHFPAIAEGKNYVTGEGSPDHLYYPEVASKILELFPDLKLIVMLRNPIDRSISQYYHWRKVGAEFRSLKDAIADEIELINEMAQASFDGKINRKGGSGCLLESVYIYFLEKWMSIIPKDKFLILKSEDFYQNTPATLNQVFNFIDLPNYQLKDYKTYNAGSYSDIDPEMRQLLAKCFQPHNQRLEEFLGMKFDWD</sequence>
<dbReference type="OrthoDB" id="9797480at2"/>
<dbReference type="STRING" id="111780.Sta7437_2731"/>
<gene>
    <name evidence="5" type="ordered locus">Sta7437_2731</name>
</gene>
<dbReference type="InterPro" id="IPR000863">
    <property type="entry name" value="Sulfotransferase_dom"/>
</dbReference>
<name>K9XVZ2_STAC7</name>
<dbReference type="AlphaFoldDB" id="K9XVZ2"/>
<dbReference type="HOGENOM" id="CLU_017703_7_1_3"/>
<dbReference type="eggNOG" id="COG0457">
    <property type="taxonomic scope" value="Bacteria"/>
</dbReference>
<dbReference type="PROSITE" id="PS50005">
    <property type="entry name" value="TPR"/>
    <property type="match status" value="3"/>
</dbReference>
<protein>
    <submittedName>
        <fullName evidence="5">Sulfotransferase</fullName>
    </submittedName>
</protein>
<dbReference type="Gene3D" id="1.25.40.10">
    <property type="entry name" value="Tetratricopeptide repeat domain"/>
    <property type="match status" value="3"/>
</dbReference>
<dbReference type="InterPro" id="IPR037359">
    <property type="entry name" value="NST/OST"/>
</dbReference>
<dbReference type="SUPFAM" id="SSF48452">
    <property type="entry name" value="TPR-like"/>
    <property type="match status" value="2"/>
</dbReference>
<evidence type="ECO:0000256" key="1">
    <source>
        <dbReference type="ARBA" id="ARBA00022679"/>
    </source>
</evidence>
<proteinExistence type="predicted"/>
<evidence type="ECO:0000256" key="2">
    <source>
        <dbReference type="ARBA" id="ARBA00023180"/>
    </source>
</evidence>
<feature type="repeat" description="TPR" evidence="3">
    <location>
        <begin position="34"/>
        <end position="67"/>
    </location>
</feature>
<dbReference type="Proteomes" id="UP000010473">
    <property type="component" value="Chromosome"/>
</dbReference>
<dbReference type="SUPFAM" id="SSF52540">
    <property type="entry name" value="P-loop containing nucleoside triphosphate hydrolases"/>
    <property type="match status" value="1"/>
</dbReference>
<feature type="repeat" description="TPR" evidence="3">
    <location>
        <begin position="88"/>
        <end position="121"/>
    </location>
</feature>
<accession>K9XVZ2</accession>
<keyword evidence="1" id="KW-0808">Transferase</keyword>
<dbReference type="InterPro" id="IPR019734">
    <property type="entry name" value="TPR_rpt"/>
</dbReference>
<dbReference type="KEGG" id="scs:Sta7437_2731"/>
<dbReference type="PANTHER" id="PTHR10605">
    <property type="entry name" value="HEPARAN SULFATE SULFOTRANSFERASE"/>
    <property type="match status" value="1"/>
</dbReference>
<keyword evidence="3" id="KW-0802">TPR repeat</keyword>
<evidence type="ECO:0000259" key="4">
    <source>
        <dbReference type="Pfam" id="PF00685"/>
    </source>
</evidence>
<keyword evidence="6" id="KW-1185">Reference proteome</keyword>
<reference evidence="6" key="1">
    <citation type="journal article" date="2013" name="Proc. Natl. Acad. Sci. U.S.A.">
        <title>Improving the coverage of the cyanobacterial phylum using diversity-driven genome sequencing.</title>
        <authorList>
            <person name="Shih P.M."/>
            <person name="Wu D."/>
            <person name="Latifi A."/>
            <person name="Axen S.D."/>
            <person name="Fewer D.P."/>
            <person name="Talla E."/>
            <person name="Calteau A."/>
            <person name="Cai F."/>
            <person name="Tandeau de Marsac N."/>
            <person name="Rippka R."/>
            <person name="Herdman M."/>
            <person name="Sivonen K."/>
            <person name="Coursin T."/>
            <person name="Laurent T."/>
            <person name="Goodwin L."/>
            <person name="Nolan M."/>
            <person name="Davenport K.W."/>
            <person name="Han C.S."/>
            <person name="Rubin E.M."/>
            <person name="Eisen J.A."/>
            <person name="Woyke T."/>
            <person name="Gugger M."/>
            <person name="Kerfeld C.A."/>
        </authorList>
    </citation>
    <scope>NUCLEOTIDE SEQUENCE [LARGE SCALE GENOMIC DNA]</scope>
    <source>
        <strain evidence="6">ATCC 29371 / PCC 7437</strain>
    </source>
</reference>
<dbReference type="Pfam" id="PF13432">
    <property type="entry name" value="TPR_16"/>
    <property type="match status" value="1"/>
</dbReference>